<dbReference type="PANTHER" id="PTHR20873">
    <property type="entry name" value="L-SERYL-TRNA(SEC) KINASE"/>
    <property type="match status" value="1"/>
</dbReference>
<dbReference type="PANTHER" id="PTHR20873:SF0">
    <property type="entry name" value="L-SERYL-TRNA(SEC) KINASE"/>
    <property type="match status" value="1"/>
</dbReference>
<organism evidence="3">
    <name type="scientific">Cuerna arida</name>
    <dbReference type="NCBI Taxonomy" id="1464854"/>
    <lineage>
        <taxon>Eukaryota</taxon>
        <taxon>Metazoa</taxon>
        <taxon>Ecdysozoa</taxon>
        <taxon>Arthropoda</taxon>
        <taxon>Hexapoda</taxon>
        <taxon>Insecta</taxon>
        <taxon>Pterygota</taxon>
        <taxon>Neoptera</taxon>
        <taxon>Paraneoptera</taxon>
        <taxon>Hemiptera</taxon>
        <taxon>Auchenorrhyncha</taxon>
        <taxon>Membracoidea</taxon>
        <taxon>Cicadellidae</taxon>
        <taxon>Cicadellinae</taxon>
        <taxon>Proconiini</taxon>
        <taxon>Cuerna</taxon>
    </lineage>
</organism>
<dbReference type="InterPro" id="IPR027417">
    <property type="entry name" value="P-loop_NTPase"/>
</dbReference>
<dbReference type="Pfam" id="PF08433">
    <property type="entry name" value="KTI12"/>
    <property type="match status" value="1"/>
</dbReference>
<evidence type="ECO:0000313" key="3">
    <source>
        <dbReference type="EMBL" id="JAS42231.1"/>
    </source>
</evidence>
<dbReference type="Gene3D" id="3.40.50.300">
    <property type="entry name" value="P-loop containing nucleotide triphosphate hydrolases"/>
    <property type="match status" value="1"/>
</dbReference>
<dbReference type="InterPro" id="IPR052648">
    <property type="entry name" value="Ser-tRNA(Sec)_kinase"/>
</dbReference>
<protein>
    <recommendedName>
        <fullName evidence="4">Phosphoseryl-tRNA kinase</fullName>
    </recommendedName>
</protein>
<evidence type="ECO:0000256" key="1">
    <source>
        <dbReference type="ARBA" id="ARBA00022741"/>
    </source>
</evidence>
<sequence length="319" mass="36619">MCSQSKVCLILLVGIPGSGKSFFRAFLEDYVRANNKTELGLTRICSVCYDNYSSVRNPSQLCNGNKWKNERLRIMKDVQNICTLLKQNDCKKINELFPNVILNGSEENPDCSLIVIDDNMFYRSMRYEYFKLGKAINLSFCQIFFDISLEEALKCNEQRHINSKIPDVVIKTMFSKIEHPQPGRYLWEVNSVSVSSHADFQDKNIFNSVITCIKHAIANPLKVIDMNSIKEEAQRITKSNALHQIDNVLKQLVGLCIKQKLQENAEKSQLISQHFSDKRLNILQLIKEKNIILPIDFNSSVDSDKINLIKPILLDLLLK</sequence>
<keyword evidence="2" id="KW-0067">ATP-binding</keyword>
<accession>A0A1B6EWK7</accession>
<keyword evidence="1" id="KW-0547">Nucleotide-binding</keyword>
<dbReference type="InterPro" id="IPR013641">
    <property type="entry name" value="KTI12/PSTK"/>
</dbReference>
<dbReference type="EMBL" id="GECZ01027538">
    <property type="protein sequence ID" value="JAS42231.1"/>
    <property type="molecule type" value="Transcribed_RNA"/>
</dbReference>
<proteinExistence type="predicted"/>
<dbReference type="AlphaFoldDB" id="A0A1B6EWK7"/>
<dbReference type="SUPFAM" id="SSF52540">
    <property type="entry name" value="P-loop containing nucleoside triphosphate hydrolases"/>
    <property type="match status" value="1"/>
</dbReference>
<dbReference type="GO" id="GO:0005524">
    <property type="term" value="F:ATP binding"/>
    <property type="evidence" value="ECO:0007669"/>
    <property type="project" value="UniProtKB-KW"/>
</dbReference>
<gene>
    <name evidence="3" type="ORF">g.29155</name>
</gene>
<reference evidence="3" key="1">
    <citation type="submission" date="2015-11" db="EMBL/GenBank/DDBJ databases">
        <title>De novo transcriptome assembly of four potential Pierce s Disease insect vectors from Arizona vineyards.</title>
        <authorList>
            <person name="Tassone E.E."/>
        </authorList>
    </citation>
    <scope>NUCLEOTIDE SEQUENCE</scope>
</reference>
<evidence type="ECO:0000256" key="2">
    <source>
        <dbReference type="ARBA" id="ARBA00022840"/>
    </source>
</evidence>
<dbReference type="GO" id="GO:0000049">
    <property type="term" value="F:tRNA binding"/>
    <property type="evidence" value="ECO:0007669"/>
    <property type="project" value="TreeGrafter"/>
</dbReference>
<dbReference type="GO" id="GO:0016301">
    <property type="term" value="F:kinase activity"/>
    <property type="evidence" value="ECO:0007669"/>
    <property type="project" value="TreeGrafter"/>
</dbReference>
<name>A0A1B6EWK7_9HEMI</name>
<evidence type="ECO:0008006" key="4">
    <source>
        <dbReference type="Google" id="ProtNLM"/>
    </source>
</evidence>